<dbReference type="OrthoDB" id="3366823at2759"/>
<dbReference type="Proteomes" id="UP000246702">
    <property type="component" value="Unassembled WGS sequence"/>
</dbReference>
<feature type="non-terminal residue" evidence="1">
    <location>
        <position position="1"/>
    </location>
</feature>
<dbReference type="GeneID" id="37110421"/>
<sequence>VEPRNRVEFLTMFSSSWFLKGASIPSMTVKFKYNITVRLEFLDIIYNWCYWRDFATSFYTELTTAAIDSFYGLFLVFSCLSFTENLWTLDRNIQSLLVSLPRPFTLTVYTVCDYLLTTVKYWHVWAQDAFYLEFVNQDGDNLYWGTAFFREW</sequence>
<dbReference type="STRING" id="1450535.A0A317WEI3"/>
<gene>
    <name evidence="1" type="ORF">BO94DRAFT_468872</name>
</gene>
<protein>
    <submittedName>
        <fullName evidence="1">Uncharacterized protein</fullName>
    </submittedName>
</protein>
<reference evidence="1 2" key="1">
    <citation type="submission" date="2016-12" db="EMBL/GenBank/DDBJ databases">
        <title>The genomes of Aspergillus section Nigri reveals drivers in fungal speciation.</title>
        <authorList>
            <consortium name="DOE Joint Genome Institute"/>
            <person name="Vesth T.C."/>
            <person name="Nybo J."/>
            <person name="Theobald S."/>
            <person name="Brandl J."/>
            <person name="Frisvad J.C."/>
            <person name="Nielsen K.F."/>
            <person name="Lyhne E.K."/>
            <person name="Kogle M.E."/>
            <person name="Kuo A."/>
            <person name="Riley R."/>
            <person name="Clum A."/>
            <person name="Nolan M."/>
            <person name="Lipzen A."/>
            <person name="Salamov A."/>
            <person name="Henrissat B."/>
            <person name="Wiebenga A."/>
            <person name="De Vries R.P."/>
            <person name="Grigoriev I.V."/>
            <person name="Mortensen U.H."/>
            <person name="Andersen M.R."/>
            <person name="Baker S.E."/>
        </authorList>
    </citation>
    <scope>NUCLEOTIDE SEQUENCE [LARGE SCALE GENOMIC DNA]</scope>
    <source>
        <strain evidence="1 2">CBS 115572</strain>
    </source>
</reference>
<evidence type="ECO:0000313" key="1">
    <source>
        <dbReference type="EMBL" id="PWY83642.1"/>
    </source>
</evidence>
<dbReference type="AlphaFoldDB" id="A0A317WEI3"/>
<organism evidence="1 2">
    <name type="scientific">Aspergillus sclerotioniger CBS 115572</name>
    <dbReference type="NCBI Taxonomy" id="1450535"/>
    <lineage>
        <taxon>Eukaryota</taxon>
        <taxon>Fungi</taxon>
        <taxon>Dikarya</taxon>
        <taxon>Ascomycota</taxon>
        <taxon>Pezizomycotina</taxon>
        <taxon>Eurotiomycetes</taxon>
        <taxon>Eurotiomycetidae</taxon>
        <taxon>Eurotiales</taxon>
        <taxon>Aspergillaceae</taxon>
        <taxon>Aspergillus</taxon>
        <taxon>Aspergillus subgen. Circumdati</taxon>
    </lineage>
</organism>
<accession>A0A317WEI3</accession>
<name>A0A317WEI3_9EURO</name>
<dbReference type="EMBL" id="MSFK01000018">
    <property type="protein sequence ID" value="PWY83642.1"/>
    <property type="molecule type" value="Genomic_DNA"/>
</dbReference>
<evidence type="ECO:0000313" key="2">
    <source>
        <dbReference type="Proteomes" id="UP000246702"/>
    </source>
</evidence>
<dbReference type="RefSeq" id="XP_025466110.1">
    <property type="nucleotide sequence ID" value="XM_025608278.1"/>
</dbReference>
<proteinExistence type="predicted"/>
<keyword evidence="2" id="KW-1185">Reference proteome</keyword>
<comment type="caution">
    <text evidence="1">The sequence shown here is derived from an EMBL/GenBank/DDBJ whole genome shotgun (WGS) entry which is preliminary data.</text>
</comment>